<evidence type="ECO:0000313" key="2">
    <source>
        <dbReference type="Proteomes" id="UP000031718"/>
    </source>
</evidence>
<gene>
    <name evidence="1" type="primary">170</name>
    <name evidence="1" type="ORF">COSMO_170</name>
</gene>
<protein>
    <submittedName>
        <fullName evidence="1">Uncharacterized protein</fullName>
    </submittedName>
</protein>
<organism evidence="1 2">
    <name type="scientific">Mycobacterium phage Cosmo</name>
    <dbReference type="NCBI Taxonomy" id="1567467"/>
    <lineage>
        <taxon>Viruses</taxon>
        <taxon>Duplodnaviria</taxon>
        <taxon>Heunggongvirae</taxon>
        <taxon>Uroviricota</taxon>
        <taxon>Caudoviricetes</taxon>
        <taxon>Vilmaviridae</taxon>
        <taxon>Wildcatvirus</taxon>
        <taxon>Wildcatvirus wildcat</taxon>
        <taxon>Mycobacterium virus Wildcat</taxon>
    </lineage>
</organism>
<evidence type="ECO:0000313" key="1">
    <source>
        <dbReference type="EMBL" id="AJD82217.1"/>
    </source>
</evidence>
<dbReference type="EMBL" id="KP027195">
    <property type="protein sequence ID" value="AJD82217.1"/>
    <property type="molecule type" value="Genomic_DNA"/>
</dbReference>
<name>A0A0B4ZXW0_9CAUD</name>
<dbReference type="Proteomes" id="UP000031718">
    <property type="component" value="Segment"/>
</dbReference>
<sequence length="60" mass="6782">MINASQAYRKGWDASKRTTTYDLGAAETRFEERHGSTQVNAFIAGWTDYASDQEYGHSFS</sequence>
<accession>A0A0B4ZXW0</accession>
<proteinExistence type="predicted"/>
<reference evidence="1 2" key="1">
    <citation type="submission" date="2014-10" db="EMBL/GenBank/DDBJ databases">
        <authorList>
            <person name="Mackenzie J."/>
            <person name="Lekholoane M."/>
            <person name="Leqhaoe R."/>
            <person name="Mcunu Z."/>
            <person name="Mzobe Z."/>
            <person name="Rodel H."/>
            <person name="Seagreen C."/>
            <person name="Mazeka N."/>
            <person name="Larsen M.H."/>
            <person name="Rubin E.J."/>
            <person name="Russell D.A."/>
            <person name="Guerrero C.A."/>
            <person name="Bowman C.A."/>
            <person name="Jacobs-Sera D."/>
            <person name="Hendrix R.W."/>
            <person name="Hatfull G.F."/>
        </authorList>
    </citation>
    <scope>NUCLEOTIDE SEQUENCE [LARGE SCALE GENOMIC DNA]</scope>
</reference>